<feature type="domain" description="DUF7330" evidence="1">
    <location>
        <begin position="320"/>
        <end position="411"/>
    </location>
</feature>
<accession>A0A8H6XTA4</accession>
<keyword evidence="2" id="KW-0689">Ribosomal protein</keyword>
<protein>
    <submittedName>
        <fullName evidence="2">54S ribosomal protein L16, mitochondrial</fullName>
    </submittedName>
</protein>
<dbReference type="GO" id="GO:0005840">
    <property type="term" value="C:ribosome"/>
    <property type="evidence" value="ECO:0007669"/>
    <property type="project" value="UniProtKB-KW"/>
</dbReference>
<name>A0A8H6XTA4_9AGAR</name>
<reference evidence="2" key="1">
    <citation type="submission" date="2020-05" db="EMBL/GenBank/DDBJ databases">
        <title>Mycena genomes resolve the evolution of fungal bioluminescence.</title>
        <authorList>
            <person name="Tsai I.J."/>
        </authorList>
    </citation>
    <scope>NUCLEOTIDE SEQUENCE</scope>
    <source>
        <strain evidence="2">160909Yilan</strain>
    </source>
</reference>
<proteinExistence type="predicted"/>
<keyword evidence="2" id="KW-0687">Ribonucleoprotein</keyword>
<dbReference type="Proteomes" id="UP000623467">
    <property type="component" value="Unassembled WGS sequence"/>
</dbReference>
<dbReference type="EMBL" id="JACAZH010000018">
    <property type="protein sequence ID" value="KAF7346802.1"/>
    <property type="molecule type" value="Genomic_DNA"/>
</dbReference>
<evidence type="ECO:0000313" key="3">
    <source>
        <dbReference type="Proteomes" id="UP000623467"/>
    </source>
</evidence>
<gene>
    <name evidence="2" type="ORF">MSAN_01818800</name>
</gene>
<dbReference type="AlphaFoldDB" id="A0A8H6XTA4"/>
<dbReference type="Pfam" id="PF24016">
    <property type="entry name" value="DUF7330"/>
    <property type="match status" value="1"/>
</dbReference>
<dbReference type="OrthoDB" id="5570013at2759"/>
<evidence type="ECO:0000259" key="1">
    <source>
        <dbReference type="Pfam" id="PF24016"/>
    </source>
</evidence>
<comment type="caution">
    <text evidence="2">The sequence shown here is derived from an EMBL/GenBank/DDBJ whole genome shotgun (WGS) entry which is preliminary data.</text>
</comment>
<dbReference type="InterPro" id="IPR055754">
    <property type="entry name" value="DUF7330"/>
</dbReference>
<keyword evidence="3" id="KW-1185">Reference proteome</keyword>
<organism evidence="2 3">
    <name type="scientific">Mycena sanguinolenta</name>
    <dbReference type="NCBI Taxonomy" id="230812"/>
    <lineage>
        <taxon>Eukaryota</taxon>
        <taxon>Fungi</taxon>
        <taxon>Dikarya</taxon>
        <taxon>Basidiomycota</taxon>
        <taxon>Agaricomycotina</taxon>
        <taxon>Agaricomycetes</taxon>
        <taxon>Agaricomycetidae</taxon>
        <taxon>Agaricales</taxon>
        <taxon>Marasmiineae</taxon>
        <taxon>Mycenaceae</taxon>
        <taxon>Mycena</taxon>
    </lineage>
</organism>
<evidence type="ECO:0000313" key="2">
    <source>
        <dbReference type="EMBL" id="KAF7346802.1"/>
    </source>
</evidence>
<sequence length="467" mass="50943">MTHPTMDTKIPLQFEDLPSPGLAHRRGILQAQALQETQTLLWFGARYFQINLREPSESVAFIEDHPHPLPPDMVVDHCEEWSDIGDTDPDVMVDRDIDFPHYADASFELPVSADTLFLISRNSNPRHRRGVYAGGHVSYVQSEEVSDSVKVDITAYFWHEKILGSSKACLLKRDEDQTGVGIFTRSDGKDHRHRRRSEHERLRFDVTVTFPSTEDGSSLAINRFFTDLEIFAQTFADFSHVNFGKLQLKSVIGGLHAESLSAGNASINTAVGSVKIQSLVAPEAFISNAMGPIEGTYNGSKLTLTTSNGAINVDVNLHNDDDDAAQLKMHTTNGPIQGNVNLLSSKEDPASFNIAARTAHGRVGVDVLSAPLNSNITLQATTAIGAAEISLPPSYEGAFSGSTSLGSVDIAADGEVEDPAGEDRERKIEFSEVGRNRKVGRVGWSDEGMARGKVSVVTSMAPVRIQF</sequence>